<dbReference type="OMA" id="FREHCKE"/>
<dbReference type="InterPro" id="IPR051345">
    <property type="entry name" value="Importin_beta-like_NTR"/>
</dbReference>
<name>A0A0V0QHG6_PSEPJ</name>
<evidence type="ECO:0000256" key="1">
    <source>
        <dbReference type="ARBA" id="ARBA00004123"/>
    </source>
</evidence>
<dbReference type="InParanoid" id="A0A0V0QHG6"/>
<gene>
    <name evidence="6" type="ORF">PPERSA_00315</name>
</gene>
<evidence type="ECO:0000313" key="6">
    <source>
        <dbReference type="EMBL" id="KRX01608.1"/>
    </source>
</evidence>
<dbReference type="AlphaFoldDB" id="A0A0V0QHG6"/>
<dbReference type="InterPro" id="IPR011989">
    <property type="entry name" value="ARM-like"/>
</dbReference>
<dbReference type="Pfam" id="PF08389">
    <property type="entry name" value="Xpo1"/>
    <property type="match status" value="1"/>
</dbReference>
<dbReference type="InterPro" id="IPR016024">
    <property type="entry name" value="ARM-type_fold"/>
</dbReference>
<proteinExistence type="inferred from homology"/>
<keyword evidence="3" id="KW-0813">Transport</keyword>
<evidence type="ECO:0000259" key="5">
    <source>
        <dbReference type="Pfam" id="PF08389"/>
    </source>
</evidence>
<dbReference type="PANTHER" id="PTHR12363:SF33">
    <property type="entry name" value="IMPORTIN-13"/>
    <property type="match status" value="1"/>
</dbReference>
<accession>A0A0V0QHG6</accession>
<dbReference type="PANTHER" id="PTHR12363">
    <property type="entry name" value="TRANSPORTIN 3 AND IMPORTIN 13"/>
    <property type="match status" value="1"/>
</dbReference>
<evidence type="ECO:0000256" key="2">
    <source>
        <dbReference type="ARBA" id="ARBA00007991"/>
    </source>
</evidence>
<sequence>MEQISTENVKNKYIELCKSQNTKTREIANQFLIELERSPQAWSIAQDLIQNPQNQNKSIEQMFLPQIQFMGCQLIYKKTKLEFIQLDAQHVQQLKNFIFELLSGQNQYQLTQPCFKQLCAALGILGLFGINSTWKNMFSDIIAYMQQGSDQLYLGLEILESFANDIDVIILDQGSLSEIKKTVKQQQGQLLEIFNSLISMQDRPQLALKGLNCLTCFCKSGFKIQPLTQDNTVKNVALALFNHSQNEDFLLQVRDFFDEVFQNSKARNILMILSMGGEEKLEQKEQENIQIIIEMLKKMQEQFKQCMNNKNQNFIYCKTFADILSSFLVNFTHLLLENNGQTGIQLIQMLLETLQHKSLQIALISVDTWCDLKNKLKKYISQQQYSYLGEGYKQALQIGLSQARYRKVEDKEKFEKEQYDNGDDDCQYDDIKFNDFRSAVADLCLSSLNIFTNQNQSGGISYFEGLILQLLQTPKESPEYLLNFEVAIFGLKSVSDDDNYFDKKSEFMSNVFRYILSDQFPQDYFVVSTVLQFFYEFCLSIKHDLSILGDVLGYIQKNLEIPSNRSLASQALQSVIDVVESHNNIEAFKKLVHSLPNYLDSLDDELSIENITTSVFTFALKLESTEHKKEGFNTIFQIVEGKMIPFFLVLRENNQQQIEQQYKNILNILVSIFKGFDVYQQQQMELVADNLQEFLIRNIDFINLFYEKCGSLQISKFVQLLVGVIKRCRNKLPEKFTIFLDQSIKFFQQDPVKYYQYLQIIYNLFDQLKKKNNQAFNQWILQNYRQFNQCVIQAIKTTLDVDVIREWIKITKKATEYDGDLIHNLTDFEELMGVILDVLKNIINYELNRETLVFFLGYLKTPSIKTNQKFINLLPQILETIFYAFPELTKTLIHQITLVLNELGVQFKDNIQNIQQIIYNVVFNLKCYKDFIKQGDTQEYIQQYDQYRQLFVQALGQFMVVPHSNQKIKNTLADFHDLINRYISLSEAYNALQMKLQTQISV</sequence>
<comment type="caution">
    <text evidence="6">The sequence shown here is derived from an EMBL/GenBank/DDBJ whole genome shotgun (WGS) entry which is preliminary data.</text>
</comment>
<keyword evidence="7" id="KW-1185">Reference proteome</keyword>
<feature type="domain" description="Exportin-1/Importin-beta-like" evidence="5">
    <location>
        <begin position="116"/>
        <end position="245"/>
    </location>
</feature>
<dbReference type="EMBL" id="LDAU01000169">
    <property type="protein sequence ID" value="KRX01608.1"/>
    <property type="molecule type" value="Genomic_DNA"/>
</dbReference>
<dbReference type="GO" id="GO:0005737">
    <property type="term" value="C:cytoplasm"/>
    <property type="evidence" value="ECO:0007669"/>
    <property type="project" value="TreeGrafter"/>
</dbReference>
<comment type="subcellular location">
    <subcellularLocation>
        <location evidence="1">Nucleus</location>
    </subcellularLocation>
</comment>
<dbReference type="GO" id="GO:0006606">
    <property type="term" value="P:protein import into nucleus"/>
    <property type="evidence" value="ECO:0007669"/>
    <property type="project" value="TreeGrafter"/>
</dbReference>
<keyword evidence="4" id="KW-0539">Nucleus</keyword>
<dbReference type="GO" id="GO:0005634">
    <property type="term" value="C:nucleus"/>
    <property type="evidence" value="ECO:0007669"/>
    <property type="project" value="UniProtKB-SubCell"/>
</dbReference>
<comment type="similarity">
    <text evidence="2">Belongs to the importin beta family.</text>
</comment>
<reference evidence="6 7" key="1">
    <citation type="journal article" date="2015" name="Sci. Rep.">
        <title>Genome of the facultative scuticociliatosis pathogen Pseudocohnilembus persalinus provides insight into its virulence through horizontal gene transfer.</title>
        <authorList>
            <person name="Xiong J."/>
            <person name="Wang G."/>
            <person name="Cheng J."/>
            <person name="Tian M."/>
            <person name="Pan X."/>
            <person name="Warren A."/>
            <person name="Jiang C."/>
            <person name="Yuan D."/>
            <person name="Miao W."/>
        </authorList>
    </citation>
    <scope>NUCLEOTIDE SEQUENCE [LARGE SCALE GENOMIC DNA]</scope>
    <source>
        <strain evidence="6">36N120E</strain>
    </source>
</reference>
<evidence type="ECO:0000256" key="4">
    <source>
        <dbReference type="ARBA" id="ARBA00023242"/>
    </source>
</evidence>
<dbReference type="Gene3D" id="1.25.10.10">
    <property type="entry name" value="Leucine-rich Repeat Variant"/>
    <property type="match status" value="1"/>
</dbReference>
<dbReference type="SUPFAM" id="SSF48371">
    <property type="entry name" value="ARM repeat"/>
    <property type="match status" value="1"/>
</dbReference>
<dbReference type="OrthoDB" id="435593at2759"/>
<evidence type="ECO:0000256" key="3">
    <source>
        <dbReference type="ARBA" id="ARBA00022448"/>
    </source>
</evidence>
<dbReference type="InterPro" id="IPR013598">
    <property type="entry name" value="Exportin-1/Importin-b-like"/>
</dbReference>
<organism evidence="6 7">
    <name type="scientific">Pseudocohnilembus persalinus</name>
    <name type="common">Ciliate</name>
    <dbReference type="NCBI Taxonomy" id="266149"/>
    <lineage>
        <taxon>Eukaryota</taxon>
        <taxon>Sar</taxon>
        <taxon>Alveolata</taxon>
        <taxon>Ciliophora</taxon>
        <taxon>Intramacronucleata</taxon>
        <taxon>Oligohymenophorea</taxon>
        <taxon>Scuticociliatia</taxon>
        <taxon>Philasterida</taxon>
        <taxon>Pseudocohnilembidae</taxon>
        <taxon>Pseudocohnilembus</taxon>
    </lineage>
</organism>
<evidence type="ECO:0000313" key="7">
    <source>
        <dbReference type="Proteomes" id="UP000054937"/>
    </source>
</evidence>
<dbReference type="Proteomes" id="UP000054937">
    <property type="component" value="Unassembled WGS sequence"/>
</dbReference>
<protein>
    <submittedName>
        <fullName evidence="6">Armadillo-type fold</fullName>
    </submittedName>
</protein>